<keyword evidence="2" id="KW-1185">Reference proteome</keyword>
<dbReference type="RefSeq" id="WP_323393008.1">
    <property type="nucleotide sequence ID" value="NZ_JBEPDZ010000015.1"/>
</dbReference>
<proteinExistence type="predicted"/>
<gene>
    <name evidence="1" type="ORF">FF041_29215</name>
</gene>
<name>A0A646KP50_STRJU</name>
<dbReference type="EMBL" id="VCLA01000184">
    <property type="protein sequence ID" value="MQT04104.1"/>
    <property type="molecule type" value="Genomic_DNA"/>
</dbReference>
<dbReference type="Proteomes" id="UP000419138">
    <property type="component" value="Unassembled WGS sequence"/>
</dbReference>
<comment type="caution">
    <text evidence="1">The sequence shown here is derived from an EMBL/GenBank/DDBJ whole genome shotgun (WGS) entry which is preliminary data.</text>
</comment>
<dbReference type="AlphaFoldDB" id="A0A646KP50"/>
<protein>
    <recommendedName>
        <fullName evidence="3">PqqD family protein</fullName>
    </recommendedName>
</protein>
<sequence>MLTPAAGVHWARCQEATAVLNLRDGTWRILDGPLARIWDTVTQGEDPDQAAGELAGPGGDITATQAAVTGAVAQLTAAGLITETRPSRSRRIPWRWWR</sequence>
<reference evidence="1 2" key="1">
    <citation type="submission" date="2019-05" db="EMBL/GenBank/DDBJ databases">
        <title>Comparative genomics and metabolomics analyses of clavulanic acid producing Streptomyces species provides insight into specialized metabolism and evolution of beta-lactam biosynthetic gene clusters.</title>
        <authorList>
            <person name="Moore M.A."/>
            <person name="Cruz-Morales P."/>
            <person name="Barona Gomez F."/>
            <person name="Kapil T."/>
        </authorList>
    </citation>
    <scope>NUCLEOTIDE SEQUENCE [LARGE SCALE GENOMIC DNA]</scope>
    <source>
        <strain evidence="1 2">NRRL 5741</strain>
    </source>
</reference>
<evidence type="ECO:0000313" key="1">
    <source>
        <dbReference type="EMBL" id="MQT04104.1"/>
    </source>
</evidence>
<evidence type="ECO:0000313" key="2">
    <source>
        <dbReference type="Proteomes" id="UP000419138"/>
    </source>
</evidence>
<evidence type="ECO:0008006" key="3">
    <source>
        <dbReference type="Google" id="ProtNLM"/>
    </source>
</evidence>
<accession>A0A646KP50</accession>
<organism evidence="1 2">
    <name type="scientific">Streptomyces jumonjinensis</name>
    <dbReference type="NCBI Taxonomy" id="1945"/>
    <lineage>
        <taxon>Bacteria</taxon>
        <taxon>Bacillati</taxon>
        <taxon>Actinomycetota</taxon>
        <taxon>Actinomycetes</taxon>
        <taxon>Kitasatosporales</taxon>
        <taxon>Streptomycetaceae</taxon>
        <taxon>Streptomyces</taxon>
    </lineage>
</organism>